<evidence type="ECO:0000256" key="2">
    <source>
        <dbReference type="ARBA" id="ARBA00022643"/>
    </source>
</evidence>
<dbReference type="SUPFAM" id="SSF51412">
    <property type="entry name" value="Inosine monophosphate dehydrogenase (IMPDH)"/>
    <property type="match status" value="1"/>
</dbReference>
<gene>
    <name evidence="4" type="ORF">FHX73_12300</name>
</gene>
<dbReference type="Proteomes" id="UP000317940">
    <property type="component" value="Unassembled WGS sequence"/>
</dbReference>
<evidence type="ECO:0000256" key="1">
    <source>
        <dbReference type="ARBA" id="ARBA00022630"/>
    </source>
</evidence>
<keyword evidence="3" id="KW-0560">Oxidoreductase</keyword>
<dbReference type="InterPro" id="IPR004136">
    <property type="entry name" value="NMO"/>
</dbReference>
<dbReference type="PANTHER" id="PTHR32332">
    <property type="entry name" value="2-NITROPROPANE DIOXYGENASE"/>
    <property type="match status" value="1"/>
</dbReference>
<accession>A0A561TVQ2</accession>
<comment type="caution">
    <text evidence="4">The sequence shown here is derived from an EMBL/GenBank/DDBJ whole genome shotgun (WGS) entry which is preliminary data.</text>
</comment>
<dbReference type="CDD" id="cd04730">
    <property type="entry name" value="NPD_like"/>
    <property type="match status" value="1"/>
</dbReference>
<keyword evidence="4" id="KW-0503">Monooxygenase</keyword>
<dbReference type="Gene3D" id="3.20.20.70">
    <property type="entry name" value="Aldolase class I"/>
    <property type="match status" value="1"/>
</dbReference>
<evidence type="ECO:0000313" key="4">
    <source>
        <dbReference type="EMBL" id="TWF91188.1"/>
    </source>
</evidence>
<dbReference type="PANTHER" id="PTHR32332:SF31">
    <property type="entry name" value="2-NITROPROPANE DIOXYGENASE FAMILY, PUTATIVE (AFU_ORTHOLOGUE AFUA_2G09850)-RELATED"/>
    <property type="match status" value="1"/>
</dbReference>
<evidence type="ECO:0000313" key="5">
    <source>
        <dbReference type="Proteomes" id="UP000317940"/>
    </source>
</evidence>
<dbReference type="Pfam" id="PF03060">
    <property type="entry name" value="NMO"/>
    <property type="match status" value="2"/>
</dbReference>
<organism evidence="4 5">
    <name type="scientific">Kitasatospora viridis</name>
    <dbReference type="NCBI Taxonomy" id="281105"/>
    <lineage>
        <taxon>Bacteria</taxon>
        <taxon>Bacillati</taxon>
        <taxon>Actinomycetota</taxon>
        <taxon>Actinomycetes</taxon>
        <taxon>Kitasatosporales</taxon>
        <taxon>Streptomycetaceae</taxon>
        <taxon>Kitasatospora</taxon>
    </lineage>
</organism>
<dbReference type="EMBL" id="VIWT01000002">
    <property type="protein sequence ID" value="TWF91188.1"/>
    <property type="molecule type" value="Genomic_DNA"/>
</dbReference>
<dbReference type="GO" id="GO:0018580">
    <property type="term" value="F:nitronate monooxygenase activity"/>
    <property type="evidence" value="ECO:0007669"/>
    <property type="project" value="InterPro"/>
</dbReference>
<dbReference type="RefSeq" id="WP_211786361.1">
    <property type="nucleotide sequence ID" value="NZ_BAAAMZ010000033.1"/>
</dbReference>
<dbReference type="AlphaFoldDB" id="A0A561TVQ2"/>
<reference evidence="4 5" key="1">
    <citation type="submission" date="2019-06" db="EMBL/GenBank/DDBJ databases">
        <title>Sequencing the genomes of 1000 actinobacteria strains.</title>
        <authorList>
            <person name="Klenk H.-P."/>
        </authorList>
    </citation>
    <scope>NUCLEOTIDE SEQUENCE [LARGE SCALE GENOMIC DNA]</scope>
    <source>
        <strain evidence="4 5">DSM 44826</strain>
    </source>
</reference>
<name>A0A561TVQ2_9ACTN</name>
<proteinExistence type="predicted"/>
<keyword evidence="5" id="KW-1185">Reference proteome</keyword>
<keyword evidence="1" id="KW-0285">Flavoprotein</keyword>
<keyword evidence="2" id="KW-0288">FMN</keyword>
<dbReference type="InterPro" id="IPR013785">
    <property type="entry name" value="Aldolase_TIM"/>
</dbReference>
<evidence type="ECO:0000256" key="3">
    <source>
        <dbReference type="ARBA" id="ARBA00023002"/>
    </source>
</evidence>
<protein>
    <submittedName>
        <fullName evidence="4">Nitronate monooxygenase</fullName>
    </submittedName>
</protein>
<sequence>MISTKLTELLGIDHPVVCAPMGGVTGGRLAGAVTAAGGLGLVGVSYGDPAFIDEHLPQAAANGGVWGVGCVMFTFDERPGLWDKVLGYAPPVVALSFGSTAQVEKYAAGAAEAGSRVVVQVHDPDQAAVALRAGAHVIVAQGAEAGGHHASRTTLPLIPAVLDVTRGEVPVVAAGGFADGRGLAAALALGADGVMMGTRFAATEESTASPGFKARLVSASTDDTVNTRSFDVVRGIPWDERYSARSVANDFTRTWTGRDPELAARRGEIEPAWTAAVARDDTAQRALFAGENVDRIHDVRPAGQVVRDVVADAERILAGLSRHLRA</sequence>